<organism evidence="2 3">
    <name type="scientific">Labilithrix luteola</name>
    <dbReference type="NCBI Taxonomy" id="1391654"/>
    <lineage>
        <taxon>Bacteria</taxon>
        <taxon>Pseudomonadati</taxon>
        <taxon>Myxococcota</taxon>
        <taxon>Polyangia</taxon>
        <taxon>Polyangiales</taxon>
        <taxon>Labilitrichaceae</taxon>
        <taxon>Labilithrix</taxon>
    </lineage>
</organism>
<reference evidence="2 3" key="1">
    <citation type="submission" date="2015-08" db="EMBL/GenBank/DDBJ databases">
        <authorList>
            <person name="Babu N.S."/>
            <person name="Beckwith C.J."/>
            <person name="Beseler K.G."/>
            <person name="Brison A."/>
            <person name="Carone J.V."/>
            <person name="Caskin T.P."/>
            <person name="Diamond M."/>
            <person name="Durham M.E."/>
            <person name="Foxe J.M."/>
            <person name="Go M."/>
            <person name="Henderson B.A."/>
            <person name="Jones I.B."/>
            <person name="McGettigan J.A."/>
            <person name="Micheletti S.J."/>
            <person name="Nasrallah M.E."/>
            <person name="Ortiz D."/>
            <person name="Piller C.R."/>
            <person name="Privatt S.R."/>
            <person name="Schneider S.L."/>
            <person name="Sharp S."/>
            <person name="Smith T.C."/>
            <person name="Stanton J.D."/>
            <person name="Ullery H.E."/>
            <person name="Wilson R.J."/>
            <person name="Serrano M.G."/>
            <person name="Buck G."/>
            <person name="Lee V."/>
            <person name="Wang Y."/>
            <person name="Carvalho R."/>
            <person name="Voegtly L."/>
            <person name="Shi R."/>
            <person name="Duckworth R."/>
            <person name="Johnson A."/>
            <person name="Loviza R."/>
            <person name="Walstead R."/>
            <person name="Shah Z."/>
            <person name="Kiflezghi M."/>
            <person name="Wade K."/>
            <person name="Ball S.L."/>
            <person name="Bradley K.W."/>
            <person name="Asai D.J."/>
            <person name="Bowman C.A."/>
            <person name="Russell D.A."/>
            <person name="Pope W.H."/>
            <person name="Jacobs-Sera D."/>
            <person name="Hendrix R.W."/>
            <person name="Hatfull G.F."/>
        </authorList>
    </citation>
    <scope>NUCLEOTIDE SEQUENCE [LARGE SCALE GENOMIC DNA]</scope>
    <source>
        <strain evidence="2 3">DSM 27648</strain>
    </source>
</reference>
<keyword evidence="3" id="KW-1185">Reference proteome</keyword>
<feature type="compositionally biased region" description="Polar residues" evidence="1">
    <location>
        <begin position="52"/>
        <end position="62"/>
    </location>
</feature>
<evidence type="ECO:0000256" key="1">
    <source>
        <dbReference type="SAM" id="MobiDB-lite"/>
    </source>
</evidence>
<gene>
    <name evidence="2" type="ORF">AKJ09_08165</name>
</gene>
<dbReference type="AlphaFoldDB" id="A0A0K1Q765"/>
<dbReference type="KEGG" id="llu:AKJ09_08165"/>
<proteinExistence type="predicted"/>
<feature type="compositionally biased region" description="Basic and acidic residues" evidence="1">
    <location>
        <begin position="38"/>
        <end position="51"/>
    </location>
</feature>
<dbReference type="Proteomes" id="UP000064967">
    <property type="component" value="Chromosome"/>
</dbReference>
<evidence type="ECO:0000313" key="2">
    <source>
        <dbReference type="EMBL" id="AKV01502.1"/>
    </source>
</evidence>
<accession>A0A0K1Q765</accession>
<dbReference type="EMBL" id="CP012333">
    <property type="protein sequence ID" value="AKV01502.1"/>
    <property type="molecule type" value="Genomic_DNA"/>
</dbReference>
<evidence type="ECO:0000313" key="3">
    <source>
        <dbReference type="Proteomes" id="UP000064967"/>
    </source>
</evidence>
<name>A0A0K1Q765_9BACT</name>
<sequence length="62" mass="6547">MTIAGRLPANGDQGTAREVFGVLLERGGDPGGPGKLLSSRERETVPAHRPTENSSSSVRRSM</sequence>
<feature type="region of interest" description="Disordered" evidence="1">
    <location>
        <begin position="25"/>
        <end position="62"/>
    </location>
</feature>
<protein>
    <submittedName>
        <fullName evidence="2">Uncharacterized protein</fullName>
    </submittedName>
</protein>